<dbReference type="GeneID" id="36402827"/>
<accession>A0A0N7L8J4</accession>
<dbReference type="RefSeq" id="XP_024586412.1">
    <property type="nucleotide sequence ID" value="XM_024721299.1"/>
</dbReference>
<organism evidence="1 2">
    <name type="scientific">Plasmopara halstedii</name>
    <name type="common">Downy mildew of sunflower</name>
    <dbReference type="NCBI Taxonomy" id="4781"/>
    <lineage>
        <taxon>Eukaryota</taxon>
        <taxon>Sar</taxon>
        <taxon>Stramenopiles</taxon>
        <taxon>Oomycota</taxon>
        <taxon>Peronosporomycetes</taxon>
        <taxon>Peronosporales</taxon>
        <taxon>Peronosporaceae</taxon>
        <taxon>Plasmopara</taxon>
    </lineage>
</organism>
<evidence type="ECO:0000313" key="1">
    <source>
        <dbReference type="EMBL" id="CEG50043.1"/>
    </source>
</evidence>
<name>A0A0N7L8J4_PLAHL</name>
<keyword evidence="2" id="KW-1185">Reference proteome</keyword>
<evidence type="ECO:0000313" key="2">
    <source>
        <dbReference type="Proteomes" id="UP000054928"/>
    </source>
</evidence>
<dbReference type="EMBL" id="CCYD01003101">
    <property type="protein sequence ID" value="CEG50043.1"/>
    <property type="molecule type" value="Genomic_DNA"/>
</dbReference>
<proteinExistence type="predicted"/>
<dbReference type="Proteomes" id="UP000054928">
    <property type="component" value="Unassembled WGS sequence"/>
</dbReference>
<sequence length="104" mass="11475">MVARSGRRCQDHCRSHGARRCSSIPTSPIRISRSHRLAVASVSLLGEHATSTGGTPCCHRTSTLKIFCTSSALYSSMSAPLQLPVLLRHRRRVPPQQAAMVRRR</sequence>
<dbReference type="AlphaFoldDB" id="A0A0N7L8J4"/>
<protein>
    <submittedName>
        <fullName evidence="1">Uncharacterized protein</fullName>
    </submittedName>
</protein>
<reference evidence="2" key="1">
    <citation type="submission" date="2014-09" db="EMBL/GenBank/DDBJ databases">
        <authorList>
            <person name="Sharma Rahul"/>
            <person name="Thines Marco"/>
        </authorList>
    </citation>
    <scope>NUCLEOTIDE SEQUENCE [LARGE SCALE GENOMIC DNA]</scope>
</reference>